<accession>A0A371I886</accession>
<sequence length="268" mass="31168">MSKKKKEELKRKQIVTRIQGQSRLTILSRGKGDIEFQSSRKRTKGRSHYINVGDLLEDIRNDGLSMKRSIKGPRSEEGRGQMKEARERKKVLLLVRLTRFGEGWRVVLEKRVVIRGERTRTIQRPKVPKRNTFWIPDRVVLNRLGQPEPSWPAEAETECIPTLRHPDRMKSSRPRRVLLVNSVPVVDSVSNRLWSRIAVFKCMPTPDYPTSTQPDHVDSCEIMGVLSICYFGMLSHSCKSCLIFYNLLMLRTNFGIKEMEKTIRINCY</sequence>
<feature type="non-terminal residue" evidence="1">
    <location>
        <position position="1"/>
    </location>
</feature>
<protein>
    <submittedName>
        <fullName evidence="1">Uncharacterized protein</fullName>
    </submittedName>
</protein>
<reference evidence="1" key="1">
    <citation type="submission" date="2018-05" db="EMBL/GenBank/DDBJ databases">
        <title>Draft genome of Mucuna pruriens seed.</title>
        <authorList>
            <person name="Nnadi N.E."/>
            <person name="Vos R."/>
            <person name="Hasami M.H."/>
            <person name="Devisetty U.K."/>
            <person name="Aguiy J.C."/>
        </authorList>
    </citation>
    <scope>NUCLEOTIDE SEQUENCE [LARGE SCALE GENOMIC DNA]</scope>
    <source>
        <strain evidence="1">JCA_2017</strain>
    </source>
</reference>
<dbReference type="AlphaFoldDB" id="A0A371I886"/>
<name>A0A371I886_MUCPR</name>
<keyword evidence="2" id="KW-1185">Reference proteome</keyword>
<comment type="caution">
    <text evidence="1">The sequence shown here is derived from an EMBL/GenBank/DDBJ whole genome shotgun (WGS) entry which is preliminary data.</text>
</comment>
<proteinExistence type="predicted"/>
<dbReference type="EMBL" id="QJKJ01000680">
    <property type="protein sequence ID" value="RDY11239.1"/>
    <property type="molecule type" value="Genomic_DNA"/>
</dbReference>
<gene>
    <name evidence="1" type="ORF">CR513_04133</name>
</gene>
<organism evidence="1 2">
    <name type="scientific">Mucuna pruriens</name>
    <name type="common">Velvet bean</name>
    <name type="synonym">Dolichos pruriens</name>
    <dbReference type="NCBI Taxonomy" id="157652"/>
    <lineage>
        <taxon>Eukaryota</taxon>
        <taxon>Viridiplantae</taxon>
        <taxon>Streptophyta</taxon>
        <taxon>Embryophyta</taxon>
        <taxon>Tracheophyta</taxon>
        <taxon>Spermatophyta</taxon>
        <taxon>Magnoliopsida</taxon>
        <taxon>eudicotyledons</taxon>
        <taxon>Gunneridae</taxon>
        <taxon>Pentapetalae</taxon>
        <taxon>rosids</taxon>
        <taxon>fabids</taxon>
        <taxon>Fabales</taxon>
        <taxon>Fabaceae</taxon>
        <taxon>Papilionoideae</taxon>
        <taxon>50 kb inversion clade</taxon>
        <taxon>NPAAA clade</taxon>
        <taxon>indigoferoid/millettioid clade</taxon>
        <taxon>Phaseoleae</taxon>
        <taxon>Mucuna</taxon>
    </lineage>
</organism>
<evidence type="ECO:0000313" key="2">
    <source>
        <dbReference type="Proteomes" id="UP000257109"/>
    </source>
</evidence>
<evidence type="ECO:0000313" key="1">
    <source>
        <dbReference type="EMBL" id="RDY11239.1"/>
    </source>
</evidence>
<dbReference type="Proteomes" id="UP000257109">
    <property type="component" value="Unassembled WGS sequence"/>
</dbReference>